<comment type="caution">
    <text evidence="1">The sequence shown here is derived from an EMBL/GenBank/DDBJ whole genome shotgun (WGS) entry which is preliminary data.</text>
</comment>
<keyword evidence="2" id="KW-1185">Reference proteome</keyword>
<organism evidence="1 2">
    <name type="scientific">Heliomicrobium gestii</name>
    <name type="common">Heliobacterium gestii</name>
    <dbReference type="NCBI Taxonomy" id="2699"/>
    <lineage>
        <taxon>Bacteria</taxon>
        <taxon>Bacillati</taxon>
        <taxon>Bacillota</taxon>
        <taxon>Clostridia</taxon>
        <taxon>Eubacteriales</taxon>
        <taxon>Heliobacteriaceae</taxon>
        <taxon>Heliomicrobium</taxon>
    </lineage>
</organism>
<dbReference type="OrthoDB" id="9980828at2"/>
<evidence type="ECO:0000313" key="2">
    <source>
        <dbReference type="Proteomes" id="UP000471031"/>
    </source>
</evidence>
<evidence type="ECO:0008006" key="3">
    <source>
        <dbReference type="Google" id="ProtNLM"/>
    </source>
</evidence>
<dbReference type="AlphaFoldDB" id="A0A845LEN4"/>
<gene>
    <name evidence="1" type="ORF">GTO89_16525</name>
</gene>
<evidence type="ECO:0000313" key="1">
    <source>
        <dbReference type="EMBL" id="MZP44628.1"/>
    </source>
</evidence>
<dbReference type="EMBL" id="WXEX01000023">
    <property type="protein sequence ID" value="MZP44628.1"/>
    <property type="molecule type" value="Genomic_DNA"/>
</dbReference>
<proteinExistence type="predicted"/>
<protein>
    <recommendedName>
        <fullName evidence="3">Apea-like HEPN domain-containing protein</fullName>
    </recommendedName>
</protein>
<name>A0A845LEN4_HELGE</name>
<sequence length="315" mass="36633">MQVFSFKTVVKGFITLPFNTSSFRLGDVLFEVEEEYRSNQEYHIVKNNSENIVLNNTFTVNDQNLDKKDYILYRISTAVKAENREIAHQTAVEKVNQRLDLISLLTKGRFDPVKTGITLSQMDNKKTRVASVDVTLIGVFDSETIHRLQEATRAMTWIDDNIRTRILKCIRFYRKGLLEKQPDVKFIFFMIALECLSKVKKSNKAFPVCKKCKNEITKCIHCHSETSYEPAEKTLIKELLVNDLKLLKNSEFNKLYKIRSSIIHGGNSISKKELNLIEHENLRLRELIPASVEAVWKNHMLADQVKDINIIEYWE</sequence>
<dbReference type="Proteomes" id="UP000471031">
    <property type="component" value="Unassembled WGS sequence"/>
</dbReference>
<accession>A0A845LEN4</accession>
<dbReference type="RefSeq" id="WP_161263196.1">
    <property type="nucleotide sequence ID" value="NZ_JAFBDC010000008.1"/>
</dbReference>
<reference evidence="1 2" key="1">
    <citation type="submission" date="2020-01" db="EMBL/GenBank/DDBJ databases">
        <title>Whole genome sequence of Heliobacterium gestii DSM 11169.</title>
        <authorList>
            <person name="Kyndt J.A."/>
            <person name="Meyer T.E."/>
        </authorList>
    </citation>
    <scope>NUCLEOTIDE SEQUENCE [LARGE SCALE GENOMIC DNA]</scope>
    <source>
        <strain evidence="1 2">DSM 11169</strain>
    </source>
</reference>